<organism evidence="1 2">
    <name type="scientific">Ligilactobacillus animalis</name>
    <dbReference type="NCBI Taxonomy" id="1605"/>
    <lineage>
        <taxon>Bacteria</taxon>
        <taxon>Bacillati</taxon>
        <taxon>Bacillota</taxon>
        <taxon>Bacilli</taxon>
        <taxon>Lactobacillales</taxon>
        <taxon>Lactobacillaceae</taxon>
        <taxon>Ligilactobacillus</taxon>
    </lineage>
</organism>
<proteinExistence type="predicted"/>
<protein>
    <submittedName>
        <fullName evidence="1">Uncharacterized protein</fullName>
    </submittedName>
</protein>
<dbReference type="Proteomes" id="UP001238155">
    <property type="component" value="Chromosome"/>
</dbReference>
<evidence type="ECO:0000313" key="1">
    <source>
        <dbReference type="EMBL" id="WHQ80639.1"/>
    </source>
</evidence>
<dbReference type="RefSeq" id="WP_283534833.1">
    <property type="nucleotide sequence ID" value="NZ_CP123751.1"/>
</dbReference>
<dbReference type="AlphaFoldDB" id="A0AAJ6FQT1"/>
<sequence>MSFSVETVAAVEKAYNAIPSGTSQVLRVPNVDQFELLEVLQRLHAKMPDVFEAPDFCYDGQTDVLVHKP</sequence>
<accession>A0AAJ6FQT1</accession>
<reference evidence="1" key="1">
    <citation type="submission" date="2023-04" db="EMBL/GenBank/DDBJ databases">
        <title>Four porcine-derived lactic acid bacteria strains analyses and their evaluation as potential probiotics based on genomics.</title>
        <authorList>
            <person name="Niu D."/>
        </authorList>
    </citation>
    <scope>NUCLEOTIDE SEQUENCE</scope>
    <source>
        <strain evidence="1">ZSB1</strain>
    </source>
</reference>
<name>A0AAJ6FQT1_9LACO</name>
<evidence type="ECO:0000313" key="2">
    <source>
        <dbReference type="Proteomes" id="UP001238155"/>
    </source>
</evidence>
<gene>
    <name evidence="1" type="ORF">QFF56_02855</name>
</gene>
<dbReference type="EMBL" id="CP123751">
    <property type="protein sequence ID" value="WHQ80639.1"/>
    <property type="molecule type" value="Genomic_DNA"/>
</dbReference>